<dbReference type="PANTHER" id="PTHR12879:SF8">
    <property type="entry name" value="SPHINGOLIPID DELTA(4)-DESATURASE DES1"/>
    <property type="match status" value="1"/>
</dbReference>
<dbReference type="Proteomes" id="UP000001302">
    <property type="component" value="Chromosome"/>
</dbReference>
<gene>
    <name evidence="3" type="ordered locus">PB2503_11159</name>
</gene>
<dbReference type="EMBL" id="CP002156">
    <property type="protein sequence ID" value="ADM10279.1"/>
    <property type="molecule type" value="Genomic_DNA"/>
</dbReference>
<dbReference type="eggNOG" id="COG3239">
    <property type="taxonomic scope" value="Bacteria"/>
</dbReference>
<reference evidence="4" key="1">
    <citation type="submission" date="2010-08" db="EMBL/GenBank/DDBJ databases">
        <title>Genome sequence of Parvularcula bermudensis HTCC2503.</title>
        <authorList>
            <person name="Kang D.-M."/>
            <person name="Oh H.-M."/>
            <person name="Cho J.-C."/>
        </authorList>
    </citation>
    <scope>NUCLEOTIDE SEQUENCE [LARGE SCALE GENOMIC DNA]</scope>
    <source>
        <strain evidence="4">ATCC BAA-594 / HTCC2503 / KCTC 12087</strain>
    </source>
</reference>
<keyword evidence="1" id="KW-0472">Membrane</keyword>
<dbReference type="GO" id="GO:0042284">
    <property type="term" value="F:sphingolipid delta-4 desaturase activity"/>
    <property type="evidence" value="ECO:0007669"/>
    <property type="project" value="TreeGrafter"/>
</dbReference>
<name>E0TIG0_PARBH</name>
<dbReference type="Pfam" id="PF00487">
    <property type="entry name" value="FA_desaturase"/>
    <property type="match status" value="1"/>
</dbReference>
<protein>
    <recommendedName>
        <fullName evidence="2">Fatty acid desaturase domain-containing protein</fullName>
    </recommendedName>
</protein>
<feature type="domain" description="Fatty acid desaturase" evidence="2">
    <location>
        <begin position="55"/>
        <end position="291"/>
    </location>
</feature>
<dbReference type="CDD" id="cd03510">
    <property type="entry name" value="Rhizobitoxine-FADS-like"/>
    <property type="match status" value="1"/>
</dbReference>
<feature type="transmembrane region" description="Helical" evidence="1">
    <location>
        <begin position="59"/>
        <end position="77"/>
    </location>
</feature>
<dbReference type="KEGG" id="pbr:PB2503_11159"/>
<evidence type="ECO:0000259" key="2">
    <source>
        <dbReference type="Pfam" id="PF00487"/>
    </source>
</evidence>
<dbReference type="PANTHER" id="PTHR12879">
    <property type="entry name" value="SPHINGOLIPID DELTA 4 DESATURASE/C-4 HYDROXYLASE PROTEIN DES2"/>
    <property type="match status" value="1"/>
</dbReference>
<dbReference type="AlphaFoldDB" id="E0TIG0"/>
<evidence type="ECO:0000313" key="4">
    <source>
        <dbReference type="Proteomes" id="UP000001302"/>
    </source>
</evidence>
<keyword evidence="1" id="KW-0812">Transmembrane</keyword>
<keyword evidence="1" id="KW-1133">Transmembrane helix</keyword>
<evidence type="ECO:0000313" key="3">
    <source>
        <dbReference type="EMBL" id="ADM10279.1"/>
    </source>
</evidence>
<evidence type="ECO:0000256" key="1">
    <source>
        <dbReference type="SAM" id="Phobius"/>
    </source>
</evidence>
<accession>E0TIG0</accession>
<reference evidence="3 4" key="2">
    <citation type="journal article" date="2011" name="J. Bacteriol.">
        <title>Complete genome sequence of strain HTCC2503T of Parvularcula bermudensis, the type species of the order "Parvularculales" in the class Alphaproteobacteria.</title>
        <authorList>
            <person name="Oh H.M."/>
            <person name="Kang I."/>
            <person name="Vergin K.L."/>
            <person name="Kang D."/>
            <person name="Rhee K.H."/>
            <person name="Giovannoni S.J."/>
            <person name="Cho J.C."/>
        </authorList>
    </citation>
    <scope>NUCLEOTIDE SEQUENCE [LARGE SCALE GENOMIC DNA]</scope>
    <source>
        <strain evidence="4">ATCC BAA-594 / HTCC2503 / KCTC 12087</strain>
    </source>
</reference>
<organism evidence="3 4">
    <name type="scientific">Parvularcula bermudensis (strain ATCC BAA-594 / HTCC2503 / KCTC 12087)</name>
    <dbReference type="NCBI Taxonomy" id="314260"/>
    <lineage>
        <taxon>Bacteria</taxon>
        <taxon>Pseudomonadati</taxon>
        <taxon>Pseudomonadota</taxon>
        <taxon>Alphaproteobacteria</taxon>
        <taxon>Parvularculales</taxon>
        <taxon>Parvularculaceae</taxon>
        <taxon>Parvularcula</taxon>
    </lineage>
</organism>
<proteinExistence type="predicted"/>
<dbReference type="InterPro" id="IPR005804">
    <property type="entry name" value="FA_desaturase_dom"/>
</dbReference>
<dbReference type="GO" id="GO:0016020">
    <property type="term" value="C:membrane"/>
    <property type="evidence" value="ECO:0007669"/>
    <property type="project" value="GOC"/>
</dbReference>
<feature type="transmembrane region" description="Helical" evidence="1">
    <location>
        <begin position="33"/>
        <end position="53"/>
    </location>
</feature>
<dbReference type="HOGENOM" id="CLU_052920_2_0_5"/>
<dbReference type="GO" id="GO:0046513">
    <property type="term" value="P:ceramide biosynthetic process"/>
    <property type="evidence" value="ECO:0007669"/>
    <property type="project" value="TreeGrafter"/>
</dbReference>
<dbReference type="STRING" id="314260.PB2503_11159"/>
<dbReference type="OrthoDB" id="9792534at2"/>
<dbReference type="RefSeq" id="WP_013301253.1">
    <property type="nucleotide sequence ID" value="NC_014414.1"/>
</dbReference>
<keyword evidence="4" id="KW-1185">Reference proteome</keyword>
<sequence length="318" mass="35717">MTTPQPVARAKPLAVFGAEQWEGLRRISSWKGLALVAHCWGVIALSLTAVALWPHPLMVILAVMIIGTRQLGLAILMHEAAHGLLHPDQRVNDRVGEWLCAAPVGATLKGYRDYHLAHHRYTQTDHDPDKDLSAPFPVTGASLRRKIIRDLTGQTFFKQRVGLVRMKWRQRDRGDGLIAAATTKLWPFALTNMALLVGLSVIGQGWLFAVWVLAMATWFPLATRLRNIAEHACVRSCADPFTHARTTKANLLERALIAPYWVNFHAEHHLFMYLPCYRLPKAHRILMKRDEARRMIVSPGYLATLRACLLPANKTAVS</sequence>